<dbReference type="NCBIfam" id="TIGR00360">
    <property type="entry name" value="ComEC_N-term"/>
    <property type="match status" value="1"/>
</dbReference>
<dbReference type="Proteomes" id="UP000290261">
    <property type="component" value="Unassembled WGS sequence"/>
</dbReference>
<reference evidence="9 10" key="1">
    <citation type="submission" date="2014-04" db="EMBL/GenBank/DDBJ databases">
        <title>Whole genome of Muricauda olearia.</title>
        <authorList>
            <person name="Zhang X.-H."/>
            <person name="Tang K."/>
        </authorList>
    </citation>
    <scope>NUCLEOTIDE SEQUENCE [LARGE SCALE GENOMIC DNA]</scope>
    <source>
        <strain evidence="9 10">Th120</strain>
    </source>
</reference>
<feature type="transmembrane region" description="Helical" evidence="6">
    <location>
        <begin position="251"/>
        <end position="272"/>
    </location>
</feature>
<feature type="transmembrane region" description="Helical" evidence="6">
    <location>
        <begin position="335"/>
        <end position="367"/>
    </location>
</feature>
<feature type="transmembrane region" description="Helical" evidence="6">
    <location>
        <begin position="478"/>
        <end position="499"/>
    </location>
</feature>
<feature type="transmembrane region" description="Helical" evidence="6">
    <location>
        <begin position="7"/>
        <end position="25"/>
    </location>
</feature>
<feature type="transmembrane region" description="Helical" evidence="6">
    <location>
        <begin position="418"/>
        <end position="440"/>
    </location>
</feature>
<dbReference type="PANTHER" id="PTHR30619">
    <property type="entry name" value="DNA INTERNALIZATION/COMPETENCE PROTEIN COMEC/REC2"/>
    <property type="match status" value="1"/>
</dbReference>
<protein>
    <submittedName>
        <fullName evidence="9">Competence protein</fullName>
    </submittedName>
</protein>
<feature type="domain" description="DUF4131" evidence="8">
    <location>
        <begin position="34"/>
        <end position="185"/>
    </location>
</feature>
<feature type="domain" description="ComEC/Rec2-related protein" evidence="7">
    <location>
        <begin position="230"/>
        <end position="496"/>
    </location>
</feature>
<evidence type="ECO:0000256" key="2">
    <source>
        <dbReference type="ARBA" id="ARBA00022475"/>
    </source>
</evidence>
<dbReference type="AlphaFoldDB" id="A0A444VMD1"/>
<evidence type="ECO:0000256" key="5">
    <source>
        <dbReference type="ARBA" id="ARBA00023136"/>
    </source>
</evidence>
<dbReference type="InterPro" id="IPR025405">
    <property type="entry name" value="DUF4131"/>
</dbReference>
<dbReference type="GO" id="GO:0005886">
    <property type="term" value="C:plasma membrane"/>
    <property type="evidence" value="ECO:0007669"/>
    <property type="project" value="UniProtKB-SubCell"/>
</dbReference>
<evidence type="ECO:0000256" key="3">
    <source>
        <dbReference type="ARBA" id="ARBA00022692"/>
    </source>
</evidence>
<feature type="transmembrane region" description="Helical" evidence="6">
    <location>
        <begin position="505"/>
        <end position="524"/>
    </location>
</feature>
<keyword evidence="2" id="KW-1003">Cell membrane</keyword>
<dbReference type="Pfam" id="PF13567">
    <property type="entry name" value="DUF4131"/>
    <property type="match status" value="1"/>
</dbReference>
<keyword evidence="10" id="KW-1185">Reference proteome</keyword>
<evidence type="ECO:0000313" key="10">
    <source>
        <dbReference type="Proteomes" id="UP000290261"/>
    </source>
</evidence>
<feature type="transmembrane region" description="Helical" evidence="6">
    <location>
        <begin position="446"/>
        <end position="466"/>
    </location>
</feature>
<dbReference type="PANTHER" id="PTHR30619:SF1">
    <property type="entry name" value="RECOMBINATION PROTEIN 2"/>
    <property type="match status" value="1"/>
</dbReference>
<dbReference type="EMBL" id="JJMP01000003">
    <property type="protein sequence ID" value="RYC51941.1"/>
    <property type="molecule type" value="Genomic_DNA"/>
</dbReference>
<keyword evidence="4 6" id="KW-1133">Transmembrane helix</keyword>
<name>A0A444VMD1_9FLAO</name>
<feature type="transmembrane region" description="Helical" evidence="6">
    <location>
        <begin position="387"/>
        <end position="406"/>
    </location>
</feature>
<evidence type="ECO:0000313" key="9">
    <source>
        <dbReference type="EMBL" id="RYC51941.1"/>
    </source>
</evidence>
<evidence type="ECO:0000256" key="6">
    <source>
        <dbReference type="SAM" id="Phobius"/>
    </source>
</evidence>
<evidence type="ECO:0000256" key="1">
    <source>
        <dbReference type="ARBA" id="ARBA00004651"/>
    </source>
</evidence>
<feature type="transmembrane region" description="Helical" evidence="6">
    <location>
        <begin position="284"/>
        <end position="300"/>
    </location>
</feature>
<sequence length="674" mass="76935">MRSFNFVSIKLTVFLIVGIVLGFYLDIAPRIPFIVICILFPVLYFTYKRQARDGIPFFELTTLLITTSLGMLVVGLSLSNNLENHYSHYNLTKDQSWELQVKEVLKPNPYTQRYVVEVEGLEQKEATGKLLLSLPVDSIKKSFKIDDELFVFSKAEAIQPPLNPHQFNYKGYLKKQGIFHQIRTNHESIVVQETSSSTMAGLASNFREHLIAKLKEYPFGKDELAVIQALLLGQRDDISEETYNNYSKAGAIHILAVSGLHVGILLFIFQFLLSPLERFPKGKTLKLVGVVILLWSYAFVAGLSPSIVRAVTMFSFVAYALYLNRPTNAFNIIALSMWFILLIKPLFLFQVGFQMSYAAVFAIVWIYPKLQRFWFPEHIIVRKTWQLLSVSLAAQLGVLPVSLFYFHQFPALFFVSNLLIIPFLGLILGLGILIMALALLNQLPTFLVVSYNWVIQTMNSIVGWVAQQEEFVIKDIPFDGVQLILGYALVIFVVVFLSYPKRKPALLLCSGIIAFQTWSIWNHIQLRQKEAFVLVHRSRNTILLYQSGNALQIYAQDSLNVGSIVRDYSVAERIKTIDNTPLKNSYSIGQKKLYIMDSLGIYPENKNQDFVLLTQSPKINLERLLDSVRPKMVLADGSNYPSYVSRWKRTCAQKEIPFHHTGEKGHYVFDFDTD</sequence>
<keyword evidence="3 6" id="KW-0812">Transmembrane</keyword>
<gene>
    <name evidence="9" type="ORF">DN53_08630</name>
</gene>
<feature type="transmembrane region" description="Helical" evidence="6">
    <location>
        <begin position="54"/>
        <end position="78"/>
    </location>
</feature>
<evidence type="ECO:0000256" key="4">
    <source>
        <dbReference type="ARBA" id="ARBA00022989"/>
    </source>
</evidence>
<organism evidence="9 10">
    <name type="scientific">Flagellimonas olearia</name>
    <dbReference type="NCBI Taxonomy" id="552546"/>
    <lineage>
        <taxon>Bacteria</taxon>
        <taxon>Pseudomonadati</taxon>
        <taxon>Bacteroidota</taxon>
        <taxon>Flavobacteriia</taxon>
        <taxon>Flavobacteriales</taxon>
        <taxon>Flavobacteriaceae</taxon>
        <taxon>Flagellimonas</taxon>
    </lineage>
</organism>
<proteinExistence type="predicted"/>
<dbReference type="InterPro" id="IPR004477">
    <property type="entry name" value="ComEC_N"/>
</dbReference>
<evidence type="ECO:0000259" key="8">
    <source>
        <dbReference type="Pfam" id="PF13567"/>
    </source>
</evidence>
<comment type="caution">
    <text evidence="9">The sequence shown here is derived from an EMBL/GenBank/DDBJ whole genome shotgun (WGS) entry which is preliminary data.</text>
</comment>
<dbReference type="Pfam" id="PF03772">
    <property type="entry name" value="Competence"/>
    <property type="match status" value="1"/>
</dbReference>
<accession>A0A444VMD1</accession>
<evidence type="ECO:0000259" key="7">
    <source>
        <dbReference type="Pfam" id="PF03772"/>
    </source>
</evidence>
<keyword evidence="5 6" id="KW-0472">Membrane</keyword>
<comment type="subcellular location">
    <subcellularLocation>
        <location evidence="1">Cell membrane</location>
        <topology evidence="1">Multi-pass membrane protein</topology>
    </subcellularLocation>
</comment>
<dbReference type="InterPro" id="IPR052159">
    <property type="entry name" value="Competence_DNA_uptake"/>
</dbReference>